<dbReference type="EMBL" id="BMAT01012825">
    <property type="protein sequence ID" value="GFR99918.1"/>
    <property type="molecule type" value="Genomic_DNA"/>
</dbReference>
<name>A0AAV4HS95_9GAST</name>
<accession>A0AAV4HS95</accession>
<feature type="compositionally biased region" description="Polar residues" evidence="1">
    <location>
        <begin position="30"/>
        <end position="44"/>
    </location>
</feature>
<sequence>METRKSFADITRGRTSPGPERSAEDRRSGNVETTSETASLQQGDAATASIHDEAQSRAVRHVQPQYLLFDPGDLAKFIRSVEGRSQREKLSKDVLIGLDERGGFTFHEKVGKKNKSQLANFKMAFDHCLRRLSEIQYLLCGFSDEFVKVADCVCVRDFKAFLHNTMEFKTFTDLYQYEVKMSNSCFEASNNLEEVSRYCDEVGKILTSWYGPVGNKDAYRQYIRGFIDRNQAEFQGNENQMRVLCRVQVNLEKVLDCAETEPLPDLVSLEQRTEQTSALRSEASKSEGAVGFQRLPSMKTSSEDVSLVQSMAGLNIDQRGAESEVASSRTLDCRPKSKMSASMRYKRGTPLECNDANSVLMKEILNKKNALSPIFDSTKLLNEAVQEGKQEKVEQFAGILGRMVQVFVTFPGFKDPDTHKVLIPPGVNQSGSLATIASSGKVYSFFENVLMRYRRMQPEWHTQLDSVCEHFNESLRKLGIDERLAKGNCE</sequence>
<keyword evidence="3" id="KW-1185">Reference proteome</keyword>
<reference evidence="2 3" key="1">
    <citation type="journal article" date="2021" name="Elife">
        <title>Chloroplast acquisition without the gene transfer in kleptoplastic sea slugs, Plakobranchus ocellatus.</title>
        <authorList>
            <person name="Maeda T."/>
            <person name="Takahashi S."/>
            <person name="Yoshida T."/>
            <person name="Shimamura S."/>
            <person name="Takaki Y."/>
            <person name="Nagai Y."/>
            <person name="Toyoda A."/>
            <person name="Suzuki Y."/>
            <person name="Arimoto A."/>
            <person name="Ishii H."/>
            <person name="Satoh N."/>
            <person name="Nishiyama T."/>
            <person name="Hasebe M."/>
            <person name="Maruyama T."/>
            <person name="Minagawa J."/>
            <person name="Obokata J."/>
            <person name="Shigenobu S."/>
        </authorList>
    </citation>
    <scope>NUCLEOTIDE SEQUENCE [LARGE SCALE GENOMIC DNA]</scope>
</reference>
<proteinExistence type="predicted"/>
<comment type="caution">
    <text evidence="2">The sequence shown here is derived from an EMBL/GenBank/DDBJ whole genome shotgun (WGS) entry which is preliminary data.</text>
</comment>
<gene>
    <name evidence="2" type="ORF">ElyMa_006385400</name>
</gene>
<protein>
    <submittedName>
        <fullName evidence="2">Uncharacterized protein</fullName>
    </submittedName>
</protein>
<evidence type="ECO:0000313" key="2">
    <source>
        <dbReference type="EMBL" id="GFR99918.1"/>
    </source>
</evidence>
<evidence type="ECO:0000313" key="3">
    <source>
        <dbReference type="Proteomes" id="UP000762676"/>
    </source>
</evidence>
<dbReference type="AlphaFoldDB" id="A0AAV4HS95"/>
<feature type="region of interest" description="Disordered" evidence="1">
    <location>
        <begin position="1"/>
        <end position="52"/>
    </location>
</feature>
<organism evidence="2 3">
    <name type="scientific">Elysia marginata</name>
    <dbReference type="NCBI Taxonomy" id="1093978"/>
    <lineage>
        <taxon>Eukaryota</taxon>
        <taxon>Metazoa</taxon>
        <taxon>Spiralia</taxon>
        <taxon>Lophotrochozoa</taxon>
        <taxon>Mollusca</taxon>
        <taxon>Gastropoda</taxon>
        <taxon>Heterobranchia</taxon>
        <taxon>Euthyneura</taxon>
        <taxon>Panpulmonata</taxon>
        <taxon>Sacoglossa</taxon>
        <taxon>Placobranchoidea</taxon>
        <taxon>Plakobranchidae</taxon>
        <taxon>Elysia</taxon>
    </lineage>
</organism>
<dbReference type="Proteomes" id="UP000762676">
    <property type="component" value="Unassembled WGS sequence"/>
</dbReference>
<evidence type="ECO:0000256" key="1">
    <source>
        <dbReference type="SAM" id="MobiDB-lite"/>
    </source>
</evidence>